<organism evidence="2 3">
    <name type="scientific">Ambispora leptoticha</name>
    <dbReference type="NCBI Taxonomy" id="144679"/>
    <lineage>
        <taxon>Eukaryota</taxon>
        <taxon>Fungi</taxon>
        <taxon>Fungi incertae sedis</taxon>
        <taxon>Mucoromycota</taxon>
        <taxon>Glomeromycotina</taxon>
        <taxon>Glomeromycetes</taxon>
        <taxon>Archaeosporales</taxon>
        <taxon>Ambisporaceae</taxon>
        <taxon>Ambispora</taxon>
    </lineage>
</organism>
<dbReference type="OrthoDB" id="2013972at2759"/>
<evidence type="ECO:0000313" key="3">
    <source>
        <dbReference type="Proteomes" id="UP000789508"/>
    </source>
</evidence>
<accession>A0A9N9F898</accession>
<name>A0A9N9F898_9GLOM</name>
<dbReference type="AlphaFoldDB" id="A0A9N9F898"/>
<comment type="caution">
    <text evidence="2">The sequence shown here is derived from an EMBL/GenBank/DDBJ whole genome shotgun (WGS) entry which is preliminary data.</text>
</comment>
<protein>
    <submittedName>
        <fullName evidence="2">2839_t:CDS:1</fullName>
    </submittedName>
</protein>
<dbReference type="InterPro" id="IPR029063">
    <property type="entry name" value="SAM-dependent_MTases_sf"/>
</dbReference>
<feature type="domain" description="Methyltransferase" evidence="1">
    <location>
        <begin position="97"/>
        <end position="188"/>
    </location>
</feature>
<dbReference type="SUPFAM" id="SSF53335">
    <property type="entry name" value="S-adenosyl-L-methionine-dependent methyltransferases"/>
    <property type="match status" value="1"/>
</dbReference>
<dbReference type="CDD" id="cd02440">
    <property type="entry name" value="AdoMet_MTases"/>
    <property type="match status" value="1"/>
</dbReference>
<dbReference type="PANTHER" id="PTHR43591">
    <property type="entry name" value="METHYLTRANSFERASE"/>
    <property type="match status" value="1"/>
</dbReference>
<dbReference type="Proteomes" id="UP000789508">
    <property type="component" value="Unassembled WGS sequence"/>
</dbReference>
<dbReference type="Pfam" id="PF13649">
    <property type="entry name" value="Methyltransf_25"/>
    <property type="match status" value="1"/>
</dbReference>
<dbReference type="InterPro" id="IPR041698">
    <property type="entry name" value="Methyltransf_25"/>
</dbReference>
<proteinExistence type="predicted"/>
<sequence>MGGVFGKPRRNQSLQTRSVNNHLDLNEIYKGDILEDYRVINGRRYHNVQDVQYFLPLAGESKEKWRLETVSTVWKNAHDGRRFSAPIHEKLKKGARVLDVGCAAGSWLLDMAALYPESSFVGIDISSEFTLDEKLENVIYLQCNVLNGLPFHDSSFDMVYERCLISAFNKHQLIKFIEECVRVTKPGGWIESHEMEAKFRGEGPITKKLIIAMNEFLKIKGTDAQMFSTMSEYFAANGKIENIGVEKNSIPVGSWAGSVGALILETVYDSWISLKPVMKITLNVDDQEYDRLLEQIRSEGSKYKATYRTYRVFGQKVESN</sequence>
<evidence type="ECO:0000313" key="2">
    <source>
        <dbReference type="EMBL" id="CAG8515558.1"/>
    </source>
</evidence>
<keyword evidence="3" id="KW-1185">Reference proteome</keyword>
<evidence type="ECO:0000259" key="1">
    <source>
        <dbReference type="Pfam" id="PF13649"/>
    </source>
</evidence>
<gene>
    <name evidence="2" type="ORF">ALEPTO_LOCUS4197</name>
</gene>
<reference evidence="2" key="1">
    <citation type="submission" date="2021-06" db="EMBL/GenBank/DDBJ databases">
        <authorList>
            <person name="Kallberg Y."/>
            <person name="Tangrot J."/>
            <person name="Rosling A."/>
        </authorList>
    </citation>
    <scope>NUCLEOTIDE SEQUENCE</scope>
    <source>
        <strain evidence="2">FL130A</strain>
    </source>
</reference>
<dbReference type="Gene3D" id="3.40.50.150">
    <property type="entry name" value="Vaccinia Virus protein VP39"/>
    <property type="match status" value="1"/>
</dbReference>
<dbReference type="EMBL" id="CAJVPS010000917">
    <property type="protein sequence ID" value="CAG8515558.1"/>
    <property type="molecule type" value="Genomic_DNA"/>
</dbReference>